<evidence type="ECO:0000313" key="3">
    <source>
        <dbReference type="Proteomes" id="UP000316252"/>
    </source>
</evidence>
<keyword evidence="3" id="KW-1185">Reference proteome</keyword>
<dbReference type="Pfam" id="PF01019">
    <property type="entry name" value="G_glu_transpept"/>
    <property type="match status" value="1"/>
</dbReference>
<feature type="region of interest" description="Disordered" evidence="1">
    <location>
        <begin position="348"/>
        <end position="387"/>
    </location>
</feature>
<dbReference type="InterPro" id="IPR052896">
    <property type="entry name" value="GGT-like_enzyme"/>
</dbReference>
<evidence type="ECO:0000256" key="1">
    <source>
        <dbReference type="SAM" id="MobiDB-lite"/>
    </source>
</evidence>
<organism evidence="2 3">
    <name type="scientific">Schumannella soli</name>
    <dbReference type="NCBI Taxonomy" id="2590779"/>
    <lineage>
        <taxon>Bacteria</taxon>
        <taxon>Bacillati</taxon>
        <taxon>Actinomycetota</taxon>
        <taxon>Actinomycetes</taxon>
        <taxon>Micrococcales</taxon>
        <taxon>Microbacteriaceae</taxon>
        <taxon>Schumannella</taxon>
    </lineage>
</organism>
<dbReference type="SUPFAM" id="SSF56235">
    <property type="entry name" value="N-terminal nucleophile aminohydrolases (Ntn hydrolases)"/>
    <property type="match status" value="1"/>
</dbReference>
<reference evidence="2 3" key="1">
    <citation type="submission" date="2019-06" db="EMBL/GenBank/DDBJ databases">
        <authorList>
            <person name="Li F."/>
        </authorList>
    </citation>
    <scope>NUCLEOTIDE SEQUENCE [LARGE SCALE GENOMIC DNA]</scope>
    <source>
        <strain evidence="2 3">10F1D-1</strain>
    </source>
</reference>
<dbReference type="RefSeq" id="WP_141162631.1">
    <property type="nucleotide sequence ID" value="NZ_VHQG01000001.1"/>
</dbReference>
<dbReference type="Proteomes" id="UP000316252">
    <property type="component" value="Unassembled WGS sequence"/>
</dbReference>
<dbReference type="InterPro" id="IPR043137">
    <property type="entry name" value="GGT_ssub_C"/>
</dbReference>
<evidence type="ECO:0000313" key="2">
    <source>
        <dbReference type="EMBL" id="TPW78107.1"/>
    </source>
</evidence>
<accession>A0A506YAH9</accession>
<feature type="region of interest" description="Disordered" evidence="1">
    <location>
        <begin position="555"/>
        <end position="602"/>
    </location>
</feature>
<comment type="caution">
    <text evidence="2">The sequence shown here is derived from an EMBL/GenBank/DDBJ whole genome shotgun (WGS) entry which is preliminary data.</text>
</comment>
<dbReference type="Gene3D" id="3.60.20.40">
    <property type="match status" value="1"/>
</dbReference>
<protein>
    <submittedName>
        <fullName evidence="2">Gamma-glutamyltranspeptidase</fullName>
    </submittedName>
</protein>
<dbReference type="PANTHER" id="PTHR43881:SF1">
    <property type="entry name" value="GAMMA-GLUTAMYLTRANSPEPTIDASE (AFU_ORTHOLOGUE AFUA_4G13580)"/>
    <property type="match status" value="1"/>
</dbReference>
<name>A0A506YAH9_9MICO</name>
<dbReference type="EMBL" id="VHQG01000001">
    <property type="protein sequence ID" value="TPW78107.1"/>
    <property type="molecule type" value="Genomic_DNA"/>
</dbReference>
<dbReference type="AlphaFoldDB" id="A0A506YAH9"/>
<dbReference type="InterPro" id="IPR029055">
    <property type="entry name" value="Ntn_hydrolases_N"/>
</dbReference>
<sequence>MSNSRGGGAVEGGAGAVAGSGAVATSHHLATEAGAEALRAGGNAVDAAIAAAAALCAVYPNNVALGGDLVALVRAPDGTVTFVNATGRAVRDETLEGLRERHGDRMPDRGIDTVTVPGGVRGWSLLAQGRARLGWDALLAPAARLADEHPLARSVAAAIVEDGDALLADPGCRAIFAPDGRGLREGEPLRQPALAATLRVLATHGPDAFYEGPLVEAWVAGLRRLGSRITAEEVAAFQPVLDAPISLVLADAVDGEHGTGLVAGLGARSLEIITSPPNTQGFSLLRTLRELDRLARRRRSEGGAELDPLGAGAGELGRLFAEGNAIRASVLADPDALSTGELLTRAGLRGRHRADDGGATGSETDTDTEAHARSAAPDADGLHPIRPARGDTVGLAAVSDDGWAVSLVQSAYWSFGAAVLEPETGVLFQNRGTGFSLDPAHPAAFAPGRRPPHTLMPVLVLDAADRSLVAVQSTMGGQAQPQIHAQLLLRQLGGASVGAGAGAGVGASAVTRAPRFAIGVQADGDTPLTATIESDLPDAAKRSLSAAGFALREVPPHDEDLGHANLIRPLPEGGAGYTDGPRWDAASDPRSDGSAIVVPPRP</sequence>
<dbReference type="OrthoDB" id="9781342at2"/>
<gene>
    <name evidence="2" type="ORF">FJ657_05645</name>
</gene>
<dbReference type="PRINTS" id="PR01210">
    <property type="entry name" value="GGTRANSPTASE"/>
</dbReference>
<proteinExistence type="predicted"/>
<dbReference type="PANTHER" id="PTHR43881">
    <property type="entry name" value="GAMMA-GLUTAMYLTRANSPEPTIDASE (AFU_ORTHOLOGUE AFUA_4G13580)"/>
    <property type="match status" value="1"/>
</dbReference>
<feature type="compositionally biased region" description="Basic and acidic residues" evidence="1">
    <location>
        <begin position="581"/>
        <end position="591"/>
    </location>
</feature>